<dbReference type="Proteomes" id="UP001054252">
    <property type="component" value="Unassembled WGS sequence"/>
</dbReference>
<proteinExistence type="predicted"/>
<gene>
    <name evidence="1" type="ORF">SLEP1_g22673</name>
</gene>
<dbReference type="AlphaFoldDB" id="A0AAV5JCX2"/>
<organism evidence="1 2">
    <name type="scientific">Rubroshorea leprosula</name>
    <dbReference type="NCBI Taxonomy" id="152421"/>
    <lineage>
        <taxon>Eukaryota</taxon>
        <taxon>Viridiplantae</taxon>
        <taxon>Streptophyta</taxon>
        <taxon>Embryophyta</taxon>
        <taxon>Tracheophyta</taxon>
        <taxon>Spermatophyta</taxon>
        <taxon>Magnoliopsida</taxon>
        <taxon>eudicotyledons</taxon>
        <taxon>Gunneridae</taxon>
        <taxon>Pentapetalae</taxon>
        <taxon>rosids</taxon>
        <taxon>malvids</taxon>
        <taxon>Malvales</taxon>
        <taxon>Dipterocarpaceae</taxon>
        <taxon>Rubroshorea</taxon>
    </lineage>
</organism>
<comment type="caution">
    <text evidence="1">The sequence shown here is derived from an EMBL/GenBank/DDBJ whole genome shotgun (WGS) entry which is preliminary data.</text>
</comment>
<reference evidence="1 2" key="1">
    <citation type="journal article" date="2021" name="Commun. Biol.">
        <title>The genome of Shorea leprosula (Dipterocarpaceae) highlights the ecological relevance of drought in aseasonal tropical rainforests.</title>
        <authorList>
            <person name="Ng K.K.S."/>
            <person name="Kobayashi M.J."/>
            <person name="Fawcett J.A."/>
            <person name="Hatakeyama M."/>
            <person name="Paape T."/>
            <person name="Ng C.H."/>
            <person name="Ang C.C."/>
            <person name="Tnah L.H."/>
            <person name="Lee C.T."/>
            <person name="Nishiyama T."/>
            <person name="Sese J."/>
            <person name="O'Brien M.J."/>
            <person name="Copetti D."/>
            <person name="Mohd Noor M.I."/>
            <person name="Ong R.C."/>
            <person name="Putra M."/>
            <person name="Sireger I.Z."/>
            <person name="Indrioko S."/>
            <person name="Kosugi Y."/>
            <person name="Izuno A."/>
            <person name="Isagi Y."/>
            <person name="Lee S.L."/>
            <person name="Shimizu K.K."/>
        </authorList>
    </citation>
    <scope>NUCLEOTIDE SEQUENCE [LARGE SCALE GENOMIC DNA]</scope>
    <source>
        <strain evidence="1">214</strain>
    </source>
</reference>
<sequence>MNTVGFESCAFVGLIYECTASVSLLVFGHDSDCANDVVGALANSQAINAELAAVLMDCKALLV</sequence>
<accession>A0AAV5JCX2</accession>
<dbReference type="EMBL" id="BPVZ01000034">
    <property type="protein sequence ID" value="GKV11412.1"/>
    <property type="molecule type" value="Genomic_DNA"/>
</dbReference>
<evidence type="ECO:0000313" key="1">
    <source>
        <dbReference type="EMBL" id="GKV11412.1"/>
    </source>
</evidence>
<keyword evidence="2" id="KW-1185">Reference proteome</keyword>
<evidence type="ECO:0000313" key="2">
    <source>
        <dbReference type="Proteomes" id="UP001054252"/>
    </source>
</evidence>
<name>A0AAV5JCX2_9ROSI</name>
<protein>
    <submittedName>
        <fullName evidence="1">Uncharacterized protein</fullName>
    </submittedName>
</protein>